<proteinExistence type="predicted"/>
<accession>A0A0C3E198</accession>
<keyword evidence="2" id="KW-1185">Reference proteome</keyword>
<name>A0A0C3E198_9AGAM</name>
<gene>
    <name evidence="1" type="ORF">SCLCIDRAFT_120843</name>
</gene>
<evidence type="ECO:0008006" key="3">
    <source>
        <dbReference type="Google" id="ProtNLM"/>
    </source>
</evidence>
<dbReference type="AlphaFoldDB" id="A0A0C3E198"/>
<organism evidence="1 2">
    <name type="scientific">Scleroderma citrinum Foug A</name>
    <dbReference type="NCBI Taxonomy" id="1036808"/>
    <lineage>
        <taxon>Eukaryota</taxon>
        <taxon>Fungi</taxon>
        <taxon>Dikarya</taxon>
        <taxon>Basidiomycota</taxon>
        <taxon>Agaricomycotina</taxon>
        <taxon>Agaricomycetes</taxon>
        <taxon>Agaricomycetidae</taxon>
        <taxon>Boletales</taxon>
        <taxon>Sclerodermatineae</taxon>
        <taxon>Sclerodermataceae</taxon>
        <taxon>Scleroderma</taxon>
    </lineage>
</organism>
<dbReference type="Proteomes" id="UP000053989">
    <property type="component" value="Unassembled WGS sequence"/>
</dbReference>
<dbReference type="HOGENOM" id="CLU_011151_1_1_1"/>
<reference evidence="1 2" key="1">
    <citation type="submission" date="2014-04" db="EMBL/GenBank/DDBJ databases">
        <authorList>
            <consortium name="DOE Joint Genome Institute"/>
            <person name="Kuo A."/>
            <person name="Kohler A."/>
            <person name="Nagy L.G."/>
            <person name="Floudas D."/>
            <person name="Copeland A."/>
            <person name="Barry K.W."/>
            <person name="Cichocki N."/>
            <person name="Veneault-Fourrey C."/>
            <person name="LaButti K."/>
            <person name="Lindquist E.A."/>
            <person name="Lipzen A."/>
            <person name="Lundell T."/>
            <person name="Morin E."/>
            <person name="Murat C."/>
            <person name="Sun H."/>
            <person name="Tunlid A."/>
            <person name="Henrissat B."/>
            <person name="Grigoriev I.V."/>
            <person name="Hibbett D.S."/>
            <person name="Martin F."/>
            <person name="Nordberg H.P."/>
            <person name="Cantor M.N."/>
            <person name="Hua S.X."/>
        </authorList>
    </citation>
    <scope>NUCLEOTIDE SEQUENCE [LARGE SCALE GENOMIC DNA]</scope>
    <source>
        <strain evidence="1 2">Foug A</strain>
    </source>
</reference>
<reference evidence="2" key="2">
    <citation type="submission" date="2015-01" db="EMBL/GenBank/DDBJ databases">
        <title>Evolutionary Origins and Diversification of the Mycorrhizal Mutualists.</title>
        <authorList>
            <consortium name="DOE Joint Genome Institute"/>
            <consortium name="Mycorrhizal Genomics Consortium"/>
            <person name="Kohler A."/>
            <person name="Kuo A."/>
            <person name="Nagy L.G."/>
            <person name="Floudas D."/>
            <person name="Copeland A."/>
            <person name="Barry K.W."/>
            <person name="Cichocki N."/>
            <person name="Veneault-Fourrey C."/>
            <person name="LaButti K."/>
            <person name="Lindquist E.A."/>
            <person name="Lipzen A."/>
            <person name="Lundell T."/>
            <person name="Morin E."/>
            <person name="Murat C."/>
            <person name="Riley R."/>
            <person name="Ohm R."/>
            <person name="Sun H."/>
            <person name="Tunlid A."/>
            <person name="Henrissat B."/>
            <person name="Grigoriev I.V."/>
            <person name="Hibbett D.S."/>
            <person name="Martin F."/>
        </authorList>
    </citation>
    <scope>NUCLEOTIDE SEQUENCE [LARGE SCALE GENOMIC DNA]</scope>
    <source>
        <strain evidence="2">Foug A</strain>
    </source>
</reference>
<sequence>MISLPLLPQEILEHIAYFVATECFVGPPSCLPHLLSTCRTIHRSLSFDNNPVLYARTFKYKFDCQAAMRRLGSRMTDPGTLANELRKRCTFLKLIRKRFGARAERSAKRGGPPDLLHDLLWLAYLMMLENDGKNEQQLREYANLEGWLMEYWFDDEGSSLASRRIKQDQWPLEDEKNSIAMWLLWLFLRLDSFPQTKSGYRALTTTLKFTALAANRYAICQPSWAEFTLESRAMTSDITHFSETYSLASPTLAPAAILAYMSLAMRAERSNTIHHLPQSLSSLPTNTRRSEDWDADWQRCVNLAQSRAPPIPAYVAGSIEGVWEGHFTYTEFTSYMSLLSGGLPPVLRDCLVAQHRQTWKLREYHLLDSQDDLKVMRPLALGDALSAFFPNGTRIRELSGSLEVHELGREETLQYARSVRSGMGDPSIVDIIIIGEGHSAWGQFSLYGRIRPLDGLISLIKEYVEGDRGRWFYRGFLVGNVNGQLSGRWRDTHSPPDVFGYEGCFIMSRRGC</sequence>
<dbReference type="InParanoid" id="A0A0C3E198"/>
<evidence type="ECO:0000313" key="1">
    <source>
        <dbReference type="EMBL" id="KIM61866.1"/>
    </source>
</evidence>
<dbReference type="OrthoDB" id="3263050at2759"/>
<dbReference type="EMBL" id="KN822047">
    <property type="protein sequence ID" value="KIM61866.1"/>
    <property type="molecule type" value="Genomic_DNA"/>
</dbReference>
<evidence type="ECO:0000313" key="2">
    <source>
        <dbReference type="Proteomes" id="UP000053989"/>
    </source>
</evidence>
<dbReference type="STRING" id="1036808.A0A0C3E198"/>
<protein>
    <recommendedName>
        <fullName evidence="3">F-box domain-containing protein</fullName>
    </recommendedName>
</protein>